<dbReference type="Pfam" id="PF04055">
    <property type="entry name" value="Radical_SAM"/>
    <property type="match status" value="1"/>
</dbReference>
<evidence type="ECO:0000256" key="3">
    <source>
        <dbReference type="ARBA" id="ARBA00023004"/>
    </source>
</evidence>
<proteinExistence type="predicted"/>
<dbReference type="CDD" id="cd01335">
    <property type="entry name" value="Radical_SAM"/>
    <property type="match status" value="1"/>
</dbReference>
<sequence length="327" mass="35652">MLMDPEIKARLISSGTVELPELLRPSGPVSAAGPGAGEMNVFFRSGGTRVRLGVADTSTLKLAELDGDEVAILEDGVEVARGYLERPLIHCPRQAYITVSERCIYDCKFCAVPKLAGTVKSKERVLGMVAEAVDTGELEAISLTSGVERSPEEEVFRVAEIAKDLRRFEVPIGVSVTPAKRSSEILKAAGADEIKYNVECLDPDLFRKVCPEVSLEKIKTALEKAVDVFGDNRVFSNVIIGLGESETALQEGIVELAEMGVLPVLRAVYPHPLRVGEVEMVRPSPERLTDLVRRLKRVLDDHGLRGDVAETGCYRCTGCDLIPHRDL</sequence>
<keyword evidence="7" id="KW-1185">Reference proteome</keyword>
<keyword evidence="4" id="KW-0411">Iron-sulfur</keyword>
<reference evidence="6 7" key="1">
    <citation type="submission" date="2023-03" db="EMBL/GenBank/DDBJ databases">
        <title>Whole genome sequencing of Methanotrichaceae archaeon M04Ac.</title>
        <authorList>
            <person name="Khomyakova M.A."/>
            <person name="Merkel A.Y."/>
            <person name="Slobodkin A.I."/>
        </authorList>
    </citation>
    <scope>NUCLEOTIDE SEQUENCE [LARGE SCALE GENOMIC DNA]</scope>
    <source>
        <strain evidence="6 7">M04Ac</strain>
    </source>
</reference>
<keyword evidence="3" id="KW-0408">Iron</keyword>
<dbReference type="PANTHER" id="PTHR43726">
    <property type="entry name" value="3-METHYLORNITHINE SYNTHASE"/>
    <property type="match status" value="1"/>
</dbReference>
<name>A0ABT5XHE4_9EURY</name>
<dbReference type="InterPro" id="IPR058240">
    <property type="entry name" value="rSAM_sf"/>
</dbReference>
<dbReference type="SMART" id="SM00729">
    <property type="entry name" value="Elp3"/>
    <property type="match status" value="1"/>
</dbReference>
<comment type="caution">
    <text evidence="6">The sequence shown here is derived from an EMBL/GenBank/DDBJ whole genome shotgun (WGS) entry which is preliminary data.</text>
</comment>
<dbReference type="PANTHER" id="PTHR43726:SF1">
    <property type="entry name" value="BIOTIN SYNTHASE"/>
    <property type="match status" value="1"/>
</dbReference>
<evidence type="ECO:0000313" key="6">
    <source>
        <dbReference type="EMBL" id="MDF0594114.1"/>
    </source>
</evidence>
<protein>
    <submittedName>
        <fullName evidence="6">Radical SAM protein</fullName>
    </submittedName>
</protein>
<evidence type="ECO:0000256" key="2">
    <source>
        <dbReference type="ARBA" id="ARBA00022723"/>
    </source>
</evidence>
<dbReference type="InterPro" id="IPR006638">
    <property type="entry name" value="Elp3/MiaA/NifB-like_rSAM"/>
</dbReference>
<gene>
    <name evidence="6" type="ORF">P0O24_11035</name>
</gene>
<dbReference type="RefSeq" id="WP_316969810.1">
    <property type="nucleotide sequence ID" value="NZ_JARFPL010000045.1"/>
</dbReference>
<evidence type="ECO:0000313" key="7">
    <source>
        <dbReference type="Proteomes" id="UP001215956"/>
    </source>
</evidence>
<evidence type="ECO:0000256" key="4">
    <source>
        <dbReference type="ARBA" id="ARBA00023014"/>
    </source>
</evidence>
<dbReference type="InterPro" id="IPR034422">
    <property type="entry name" value="HydE/PylB-like"/>
</dbReference>
<organism evidence="6 7">
    <name type="scientific">Candidatus Methanocrinis alkalitolerans</name>
    <dbReference type="NCBI Taxonomy" id="3033395"/>
    <lineage>
        <taxon>Archaea</taxon>
        <taxon>Methanobacteriati</taxon>
        <taxon>Methanobacteriota</taxon>
        <taxon>Stenosarchaea group</taxon>
        <taxon>Methanomicrobia</taxon>
        <taxon>Methanotrichales</taxon>
        <taxon>Methanotrichaceae</taxon>
        <taxon>Methanocrinis</taxon>
    </lineage>
</organism>
<dbReference type="InterPro" id="IPR013785">
    <property type="entry name" value="Aldolase_TIM"/>
</dbReference>
<evidence type="ECO:0000256" key="1">
    <source>
        <dbReference type="ARBA" id="ARBA00022691"/>
    </source>
</evidence>
<keyword evidence="2" id="KW-0479">Metal-binding</keyword>
<dbReference type="Proteomes" id="UP001215956">
    <property type="component" value="Unassembled WGS sequence"/>
</dbReference>
<dbReference type="SUPFAM" id="SSF102114">
    <property type="entry name" value="Radical SAM enzymes"/>
    <property type="match status" value="1"/>
</dbReference>
<accession>A0ABT5XHE4</accession>
<dbReference type="EMBL" id="JARFPL010000045">
    <property type="protein sequence ID" value="MDF0594114.1"/>
    <property type="molecule type" value="Genomic_DNA"/>
</dbReference>
<evidence type="ECO:0000259" key="5">
    <source>
        <dbReference type="PROSITE" id="PS51918"/>
    </source>
</evidence>
<keyword evidence="1" id="KW-0949">S-adenosyl-L-methionine</keyword>
<feature type="domain" description="Radical SAM core" evidence="5">
    <location>
        <begin position="89"/>
        <end position="320"/>
    </location>
</feature>
<dbReference type="SFLD" id="SFLDS00029">
    <property type="entry name" value="Radical_SAM"/>
    <property type="match status" value="1"/>
</dbReference>
<dbReference type="PROSITE" id="PS51918">
    <property type="entry name" value="RADICAL_SAM"/>
    <property type="match status" value="1"/>
</dbReference>
<dbReference type="Gene3D" id="3.20.20.70">
    <property type="entry name" value="Aldolase class I"/>
    <property type="match status" value="1"/>
</dbReference>
<dbReference type="InterPro" id="IPR007197">
    <property type="entry name" value="rSAM"/>
</dbReference>